<reference evidence="1" key="2">
    <citation type="journal article" date="2015" name="Data Brief">
        <title>Shoot transcriptome of the giant reed, Arundo donax.</title>
        <authorList>
            <person name="Barrero R.A."/>
            <person name="Guerrero F.D."/>
            <person name="Moolhuijzen P."/>
            <person name="Goolsby J.A."/>
            <person name="Tidwell J."/>
            <person name="Bellgard S.E."/>
            <person name="Bellgard M.I."/>
        </authorList>
    </citation>
    <scope>NUCLEOTIDE SEQUENCE</scope>
    <source>
        <tissue evidence="1">Shoot tissue taken approximately 20 cm above the soil surface</tissue>
    </source>
</reference>
<proteinExistence type="predicted"/>
<organism evidence="1">
    <name type="scientific">Arundo donax</name>
    <name type="common">Giant reed</name>
    <name type="synonym">Donax arundinaceus</name>
    <dbReference type="NCBI Taxonomy" id="35708"/>
    <lineage>
        <taxon>Eukaryota</taxon>
        <taxon>Viridiplantae</taxon>
        <taxon>Streptophyta</taxon>
        <taxon>Embryophyta</taxon>
        <taxon>Tracheophyta</taxon>
        <taxon>Spermatophyta</taxon>
        <taxon>Magnoliopsida</taxon>
        <taxon>Liliopsida</taxon>
        <taxon>Poales</taxon>
        <taxon>Poaceae</taxon>
        <taxon>PACMAD clade</taxon>
        <taxon>Arundinoideae</taxon>
        <taxon>Arundineae</taxon>
        <taxon>Arundo</taxon>
    </lineage>
</organism>
<evidence type="ECO:0000313" key="1">
    <source>
        <dbReference type="EMBL" id="JAE27691.1"/>
    </source>
</evidence>
<dbReference type="EMBL" id="GBRH01170205">
    <property type="protein sequence ID" value="JAE27691.1"/>
    <property type="molecule type" value="Transcribed_RNA"/>
</dbReference>
<accession>A0A0A9GYM0</accession>
<protein>
    <submittedName>
        <fullName evidence="1">Uncharacterized protein</fullName>
    </submittedName>
</protein>
<dbReference type="AlphaFoldDB" id="A0A0A9GYM0"/>
<reference evidence="1" key="1">
    <citation type="submission" date="2014-09" db="EMBL/GenBank/DDBJ databases">
        <authorList>
            <person name="Magalhaes I.L.F."/>
            <person name="Oliveira U."/>
            <person name="Santos F.R."/>
            <person name="Vidigal T.H.D.A."/>
            <person name="Brescovit A.D."/>
            <person name="Santos A.J."/>
        </authorList>
    </citation>
    <scope>NUCLEOTIDE SEQUENCE</scope>
    <source>
        <tissue evidence="1">Shoot tissue taken approximately 20 cm above the soil surface</tissue>
    </source>
</reference>
<name>A0A0A9GYM0_ARUDO</name>
<sequence>MLPRISTTAAGLARSVASYRNTRKRTGKKDQEDIITRCRMSGTQCTEP</sequence>